<reference evidence="7" key="1">
    <citation type="submission" date="2016-12" db="EMBL/GenBank/DDBJ databases">
        <title>Draft Genome Sequences od Carboxydothermus pertinax and islandicus, Hydrogenogenic Carboxydotrophic Bacteria.</title>
        <authorList>
            <person name="Fukuyama Y."/>
            <person name="Ohmae K."/>
            <person name="Yoneda Y."/>
            <person name="Yoshida T."/>
            <person name="Sako Y."/>
        </authorList>
    </citation>
    <scope>NUCLEOTIDE SEQUENCE [LARGE SCALE GENOMIC DNA]</scope>
    <source>
        <strain evidence="7">Ug1</strain>
    </source>
</reference>
<dbReference type="InterPro" id="IPR006480">
    <property type="entry name" value="Phage_holin_4_1"/>
</dbReference>
<proteinExistence type="predicted"/>
<dbReference type="OrthoDB" id="88184at2"/>
<dbReference type="Proteomes" id="UP000187485">
    <property type="component" value="Unassembled WGS sequence"/>
</dbReference>
<keyword evidence="4 5" id="KW-0472">Membrane</keyword>
<dbReference type="STRING" id="870242.cpu_01340"/>
<comment type="caution">
    <text evidence="6">The sequence shown here is derived from an EMBL/GenBank/DDBJ whole genome shotgun (WGS) entry which is preliminary data.</text>
</comment>
<dbReference type="GO" id="GO:0016020">
    <property type="term" value="C:membrane"/>
    <property type="evidence" value="ECO:0007669"/>
    <property type="project" value="UniProtKB-SubCell"/>
</dbReference>
<keyword evidence="2 5" id="KW-0812">Transmembrane</keyword>
<accession>A0A1L8CRZ0</accession>
<evidence type="ECO:0000256" key="5">
    <source>
        <dbReference type="SAM" id="Phobius"/>
    </source>
</evidence>
<evidence type="ECO:0000256" key="3">
    <source>
        <dbReference type="ARBA" id="ARBA00022989"/>
    </source>
</evidence>
<feature type="transmembrane region" description="Helical" evidence="5">
    <location>
        <begin position="34"/>
        <end position="52"/>
    </location>
</feature>
<keyword evidence="3 5" id="KW-1133">Transmembrane helix</keyword>
<keyword evidence="7" id="KW-1185">Reference proteome</keyword>
<gene>
    <name evidence="6" type="ORF">cpu_01340</name>
</gene>
<evidence type="ECO:0000256" key="2">
    <source>
        <dbReference type="ARBA" id="ARBA00022692"/>
    </source>
</evidence>
<feature type="transmembrane region" description="Helical" evidence="5">
    <location>
        <begin position="12"/>
        <end position="28"/>
    </location>
</feature>
<dbReference type="Pfam" id="PF05105">
    <property type="entry name" value="Phage_holin_4_1"/>
    <property type="match status" value="1"/>
</dbReference>
<dbReference type="AlphaFoldDB" id="A0A1L8CRZ0"/>
<evidence type="ECO:0000256" key="4">
    <source>
        <dbReference type="ARBA" id="ARBA00023136"/>
    </source>
</evidence>
<evidence type="ECO:0000256" key="1">
    <source>
        <dbReference type="ARBA" id="ARBA00004141"/>
    </source>
</evidence>
<comment type="subcellular location">
    <subcellularLocation>
        <location evidence="1">Membrane</location>
        <topology evidence="1">Multi-pass membrane protein</topology>
    </subcellularLocation>
</comment>
<feature type="transmembrane region" description="Helical" evidence="5">
    <location>
        <begin position="64"/>
        <end position="81"/>
    </location>
</feature>
<dbReference type="RefSeq" id="WP_075858075.1">
    <property type="nucleotide sequence ID" value="NZ_BDJK01000003.1"/>
</dbReference>
<name>A0A1L8CRZ0_9THEO</name>
<evidence type="ECO:0000313" key="7">
    <source>
        <dbReference type="Proteomes" id="UP000187485"/>
    </source>
</evidence>
<sequence length="136" mass="14754">MKLEYILDYGRYVFAALGTALVTLLGGWDKLLQVLVLFVVTDYITGVVAAWFEKRLSSEVGAKGILKKLLIFAVVAIATSLDKMTGTNEVFRSLVVLFYVSNEGLSVIENLGKCGVPVPGALKEAILKLKEGEKNA</sequence>
<dbReference type="EMBL" id="BDJK01000003">
    <property type="protein sequence ID" value="GAV21624.1"/>
    <property type="molecule type" value="Genomic_DNA"/>
</dbReference>
<protein>
    <submittedName>
        <fullName evidence="6">Toxin secretion/phage lysis holin</fullName>
    </submittedName>
</protein>
<organism evidence="6 7">
    <name type="scientific">Carboxydothermus pertinax</name>
    <dbReference type="NCBI Taxonomy" id="870242"/>
    <lineage>
        <taxon>Bacteria</taxon>
        <taxon>Bacillati</taxon>
        <taxon>Bacillota</taxon>
        <taxon>Clostridia</taxon>
        <taxon>Thermoanaerobacterales</taxon>
        <taxon>Thermoanaerobacteraceae</taxon>
        <taxon>Carboxydothermus</taxon>
    </lineage>
</organism>
<dbReference type="NCBIfam" id="TIGR01593">
    <property type="entry name" value="holin_tox_secr"/>
    <property type="match status" value="1"/>
</dbReference>
<evidence type="ECO:0000313" key="6">
    <source>
        <dbReference type="EMBL" id="GAV21624.1"/>
    </source>
</evidence>